<dbReference type="InterPro" id="IPR036908">
    <property type="entry name" value="RlpA-like_sf"/>
</dbReference>
<feature type="domain" description="Expansin-like EG45" evidence="9">
    <location>
        <begin position="96"/>
        <end position="211"/>
    </location>
</feature>
<evidence type="ECO:0000259" key="9">
    <source>
        <dbReference type="PROSITE" id="PS50842"/>
    </source>
</evidence>
<dbReference type="SUPFAM" id="SSF49590">
    <property type="entry name" value="PHL pollen allergen"/>
    <property type="match status" value="1"/>
</dbReference>
<evidence type="ECO:0000256" key="3">
    <source>
        <dbReference type="ARBA" id="ARBA00022525"/>
    </source>
</evidence>
<keyword evidence="12" id="KW-1185">Reference proteome</keyword>
<dbReference type="GO" id="GO:0016020">
    <property type="term" value="C:membrane"/>
    <property type="evidence" value="ECO:0007669"/>
    <property type="project" value="UniProtKB-SubCell"/>
</dbReference>
<sequence>MALPLKALFASLLAIASTLSDLRVANAAVAHHRSSSWRHAAHHVAGNRMHYHHPRRAHAHSGNHHSPAKHNRPKFAPGPWKQAHATFYEGGSGTFGGACGYQDVVQQGYGYQTTAVSTAMFNNGQTCGACYEVKCVDNPQWCQLGQPSLFVTATDLCPPNYNLPSDNGGWCNSPREHFDLAKPVFTTLAKDYTAGIVPVQYRRVPCRKQGGVRFTITGNPYFNLVLVSNVGGAGEVVSVQVKGDKVPWTTMRRNWGQKWETNAMLVGQSLTFRVRASDGRFTTAWHVAPPNWQFGQTFEGKNFK</sequence>
<name>A0ABD3IQH9_EUCGL</name>
<keyword evidence="5" id="KW-0472">Membrane</keyword>
<comment type="function">
    <text evidence="7">Causes loosening and extension of plant cell walls by disrupting non-covalent bonding between cellulose microfibrils and matrix glucans. No enzymatic activity has been found.</text>
</comment>
<dbReference type="Proteomes" id="UP001634007">
    <property type="component" value="Unassembled WGS sequence"/>
</dbReference>
<evidence type="ECO:0000256" key="1">
    <source>
        <dbReference type="ARBA" id="ARBA00005392"/>
    </source>
</evidence>
<dbReference type="GO" id="GO:0009653">
    <property type="term" value="P:anatomical structure morphogenesis"/>
    <property type="evidence" value="ECO:0007669"/>
    <property type="project" value="UniProtKB-ARBA"/>
</dbReference>
<feature type="chain" id="PRO_5044525105" description="Expansin" evidence="7">
    <location>
        <begin position="21"/>
        <end position="304"/>
    </location>
</feature>
<evidence type="ECO:0000256" key="8">
    <source>
        <dbReference type="SAM" id="MobiDB-lite"/>
    </source>
</evidence>
<dbReference type="InterPro" id="IPR002963">
    <property type="entry name" value="Expansin"/>
</dbReference>
<organism evidence="11 12">
    <name type="scientific">Eucalyptus globulus</name>
    <name type="common">Tasmanian blue gum</name>
    <dbReference type="NCBI Taxonomy" id="34317"/>
    <lineage>
        <taxon>Eukaryota</taxon>
        <taxon>Viridiplantae</taxon>
        <taxon>Streptophyta</taxon>
        <taxon>Embryophyta</taxon>
        <taxon>Tracheophyta</taxon>
        <taxon>Spermatophyta</taxon>
        <taxon>Magnoliopsida</taxon>
        <taxon>eudicotyledons</taxon>
        <taxon>Gunneridae</taxon>
        <taxon>Pentapetalae</taxon>
        <taxon>rosids</taxon>
        <taxon>malvids</taxon>
        <taxon>Myrtales</taxon>
        <taxon>Myrtaceae</taxon>
        <taxon>Myrtoideae</taxon>
        <taxon>Eucalypteae</taxon>
        <taxon>Eucalyptus</taxon>
    </lineage>
</organism>
<comment type="subcellular location">
    <subcellularLocation>
        <location evidence="7">Secreted</location>
        <location evidence="7">Cell wall</location>
    </subcellularLocation>
    <subcellularLocation>
        <location evidence="7">Membrane</location>
        <topology evidence="7">Peripheral membrane protein</topology>
    </subcellularLocation>
</comment>
<keyword evidence="4 7" id="KW-0732">Signal</keyword>
<feature type="region of interest" description="Disordered" evidence="8">
    <location>
        <begin position="55"/>
        <end position="76"/>
    </location>
</feature>
<evidence type="ECO:0000313" key="11">
    <source>
        <dbReference type="EMBL" id="KAL3716478.1"/>
    </source>
</evidence>
<dbReference type="Pfam" id="PF03330">
    <property type="entry name" value="DPBB_1"/>
    <property type="match status" value="1"/>
</dbReference>
<dbReference type="InterPro" id="IPR009009">
    <property type="entry name" value="RlpA-like_DPBB"/>
</dbReference>
<dbReference type="GO" id="GO:0071555">
    <property type="term" value="P:cell wall organization"/>
    <property type="evidence" value="ECO:0007669"/>
    <property type="project" value="UniProtKB-KW"/>
</dbReference>
<feature type="compositionally biased region" description="Basic residues" evidence="8">
    <location>
        <begin position="55"/>
        <end position="73"/>
    </location>
</feature>
<protein>
    <recommendedName>
        <fullName evidence="7">Expansin</fullName>
    </recommendedName>
</protein>
<dbReference type="InterPro" id="IPR007112">
    <property type="entry name" value="Expansin/allergen_DPBB_dom"/>
</dbReference>
<evidence type="ECO:0000259" key="10">
    <source>
        <dbReference type="PROSITE" id="PS50843"/>
    </source>
</evidence>
<dbReference type="Gene3D" id="2.60.40.760">
    <property type="entry name" value="Expansin, cellulose-binding-like domain"/>
    <property type="match status" value="1"/>
</dbReference>
<evidence type="ECO:0000256" key="7">
    <source>
        <dbReference type="RuleBase" id="RU365023"/>
    </source>
</evidence>
<feature type="signal peptide" evidence="7">
    <location>
        <begin position="1"/>
        <end position="20"/>
    </location>
</feature>
<dbReference type="InterPro" id="IPR036749">
    <property type="entry name" value="Expansin_CBD_sf"/>
</dbReference>
<dbReference type="PROSITE" id="PS50842">
    <property type="entry name" value="EXPANSIN_EG45"/>
    <property type="match status" value="1"/>
</dbReference>
<dbReference type="PROSITE" id="PS50843">
    <property type="entry name" value="EXPANSIN_CBD"/>
    <property type="match status" value="1"/>
</dbReference>
<accession>A0ABD3IQH9</accession>
<keyword evidence="2 7" id="KW-0134">Cell wall</keyword>
<dbReference type="PRINTS" id="PR01226">
    <property type="entry name" value="EXPANSIN"/>
</dbReference>
<dbReference type="Gene3D" id="2.40.40.10">
    <property type="entry name" value="RlpA-like domain"/>
    <property type="match status" value="1"/>
</dbReference>
<dbReference type="PANTHER" id="PTHR31867">
    <property type="entry name" value="EXPANSIN-A15"/>
    <property type="match status" value="1"/>
</dbReference>
<dbReference type="InterPro" id="IPR007117">
    <property type="entry name" value="Expansin_CBD"/>
</dbReference>
<evidence type="ECO:0000256" key="5">
    <source>
        <dbReference type="ARBA" id="ARBA00023136"/>
    </source>
</evidence>
<keyword evidence="6 7" id="KW-0961">Cell wall biogenesis/degradation</keyword>
<gene>
    <name evidence="11" type="ORF">ACJRO7_008127</name>
</gene>
<dbReference type="FunFam" id="2.60.40.760:FF:000001">
    <property type="entry name" value="Expansin"/>
    <property type="match status" value="1"/>
</dbReference>
<dbReference type="EMBL" id="JBJKBG010000011">
    <property type="protein sequence ID" value="KAL3716478.1"/>
    <property type="molecule type" value="Genomic_DNA"/>
</dbReference>
<dbReference type="AlphaFoldDB" id="A0ABD3IQH9"/>
<evidence type="ECO:0000256" key="2">
    <source>
        <dbReference type="ARBA" id="ARBA00022512"/>
    </source>
</evidence>
<comment type="similarity">
    <text evidence="1 7">Belongs to the expansin family. Expansin A subfamily.</text>
</comment>
<dbReference type="CDD" id="cd22274">
    <property type="entry name" value="DPBB_EXPA_N"/>
    <property type="match status" value="1"/>
</dbReference>
<dbReference type="SMART" id="SM00837">
    <property type="entry name" value="DPBB_1"/>
    <property type="match status" value="1"/>
</dbReference>
<feature type="domain" description="Expansin-like CBD" evidence="10">
    <location>
        <begin position="221"/>
        <end position="300"/>
    </location>
</feature>
<evidence type="ECO:0000256" key="6">
    <source>
        <dbReference type="ARBA" id="ARBA00023316"/>
    </source>
</evidence>
<evidence type="ECO:0000256" key="4">
    <source>
        <dbReference type="ARBA" id="ARBA00022729"/>
    </source>
</evidence>
<dbReference type="Pfam" id="PF01357">
    <property type="entry name" value="Expansin_C"/>
    <property type="match status" value="1"/>
</dbReference>
<proteinExistence type="inferred from homology"/>
<comment type="caution">
    <text evidence="11">The sequence shown here is derived from an EMBL/GenBank/DDBJ whole genome shotgun (WGS) entry which is preliminary data.</text>
</comment>
<dbReference type="PRINTS" id="PR01225">
    <property type="entry name" value="EXPANSNFAMLY"/>
</dbReference>
<reference evidence="11 12" key="1">
    <citation type="submission" date="2024-11" db="EMBL/GenBank/DDBJ databases">
        <title>Chromosome-level genome assembly of Eucalyptus globulus Labill. provides insights into its genome evolution.</title>
        <authorList>
            <person name="Li X."/>
        </authorList>
    </citation>
    <scope>NUCLEOTIDE SEQUENCE [LARGE SCALE GENOMIC DNA]</scope>
    <source>
        <strain evidence="11">CL2024</strain>
        <tissue evidence="11">Fresh tender leaves</tissue>
    </source>
</reference>
<dbReference type="SUPFAM" id="SSF50685">
    <property type="entry name" value="Barwin-like endoglucanases"/>
    <property type="match status" value="1"/>
</dbReference>
<keyword evidence="3 7" id="KW-0964">Secreted</keyword>
<dbReference type="InterPro" id="IPR007118">
    <property type="entry name" value="Expan_Lol_pI"/>
</dbReference>
<evidence type="ECO:0000313" key="12">
    <source>
        <dbReference type="Proteomes" id="UP001634007"/>
    </source>
</evidence>